<protein>
    <submittedName>
        <fullName evidence="2">Uncharacterized protein</fullName>
    </submittedName>
</protein>
<gene>
    <name evidence="2" type="ORF">KTO63_25060</name>
</gene>
<proteinExistence type="predicted"/>
<evidence type="ECO:0000256" key="1">
    <source>
        <dbReference type="SAM" id="MobiDB-lite"/>
    </source>
</evidence>
<reference evidence="2" key="1">
    <citation type="submission" date="2021-06" db="EMBL/GenBank/DDBJ databases">
        <authorList>
            <person name="Huq M.A."/>
        </authorList>
    </citation>
    <scope>NUCLEOTIDE SEQUENCE</scope>
    <source>
        <strain evidence="2">MAH-26</strain>
    </source>
</reference>
<dbReference type="EMBL" id="JAHSPG010000018">
    <property type="protein sequence ID" value="MBV4360459.1"/>
    <property type="molecule type" value="Genomic_DNA"/>
</dbReference>
<feature type="region of interest" description="Disordered" evidence="1">
    <location>
        <begin position="25"/>
        <end position="44"/>
    </location>
</feature>
<keyword evidence="3" id="KW-1185">Reference proteome</keyword>
<comment type="caution">
    <text evidence="2">The sequence shown here is derived from an EMBL/GenBank/DDBJ whole genome shotgun (WGS) entry which is preliminary data.</text>
</comment>
<sequence length="380" mass="42673">MKFSRLILIASVLGVCIAGCKKDSFTSRDTSKLKPTPVDSTPPDPTLVMFDPADETTDWEISGGNGQIDNAAKKEGAACLSSVIKAGDNDGYQHFIKRRPTAVNPKLSKEECQFVFWLYVSDASQLRGDGQIEISSSGKSDQNEAYWDFGSIAGSLKNGWNEVMLNLNTSQSSGGDIDLSAVNFFRIYFWSKQPRAADYTIKVDYLRFRKRPPINVQFANCDQTDNWEMAGGTGQIDKSNKKEGAASLKATIVKTEDYMHFIFRRPESINPGLTRANGIFRFWFYVSDVNELKNNDGQIELTSSGQSDKAEMNWNLDQIIPNLKSGWNELKLELSKGNENGSDPLDLSKPNFFRVYLWAKSKPHSSDLDLRVDDFRFIEK</sequence>
<dbReference type="Proteomes" id="UP000812270">
    <property type="component" value="Unassembled WGS sequence"/>
</dbReference>
<organism evidence="2 3">
    <name type="scientific">Pinibacter aurantiacus</name>
    <dbReference type="NCBI Taxonomy" id="2851599"/>
    <lineage>
        <taxon>Bacteria</taxon>
        <taxon>Pseudomonadati</taxon>
        <taxon>Bacteroidota</taxon>
        <taxon>Chitinophagia</taxon>
        <taxon>Chitinophagales</taxon>
        <taxon>Chitinophagaceae</taxon>
        <taxon>Pinibacter</taxon>
    </lineage>
</organism>
<name>A0A9E2SET5_9BACT</name>
<accession>A0A9E2SET5</accession>
<evidence type="ECO:0000313" key="3">
    <source>
        <dbReference type="Proteomes" id="UP000812270"/>
    </source>
</evidence>
<evidence type="ECO:0000313" key="2">
    <source>
        <dbReference type="EMBL" id="MBV4360459.1"/>
    </source>
</evidence>
<dbReference type="RefSeq" id="WP_217794856.1">
    <property type="nucleotide sequence ID" value="NZ_JAHSPG010000018.1"/>
</dbReference>
<dbReference type="AlphaFoldDB" id="A0A9E2SET5"/>